<evidence type="ECO:0000313" key="3">
    <source>
        <dbReference type="Proteomes" id="UP000807469"/>
    </source>
</evidence>
<dbReference type="AlphaFoldDB" id="A0A9P5ZFV5"/>
<organism evidence="2 3">
    <name type="scientific">Pholiota conissans</name>
    <dbReference type="NCBI Taxonomy" id="109636"/>
    <lineage>
        <taxon>Eukaryota</taxon>
        <taxon>Fungi</taxon>
        <taxon>Dikarya</taxon>
        <taxon>Basidiomycota</taxon>
        <taxon>Agaricomycotina</taxon>
        <taxon>Agaricomycetes</taxon>
        <taxon>Agaricomycetidae</taxon>
        <taxon>Agaricales</taxon>
        <taxon>Agaricineae</taxon>
        <taxon>Strophariaceae</taxon>
        <taxon>Pholiota</taxon>
    </lineage>
</organism>
<comment type="caution">
    <text evidence="2">The sequence shown here is derived from an EMBL/GenBank/DDBJ whole genome shotgun (WGS) entry which is preliminary data.</text>
</comment>
<feature type="transmembrane region" description="Helical" evidence="1">
    <location>
        <begin position="13"/>
        <end position="36"/>
    </location>
</feature>
<proteinExistence type="predicted"/>
<evidence type="ECO:0000256" key="1">
    <source>
        <dbReference type="SAM" id="Phobius"/>
    </source>
</evidence>
<keyword evidence="1" id="KW-1133">Transmembrane helix</keyword>
<dbReference type="InterPro" id="IPR036259">
    <property type="entry name" value="MFS_trans_sf"/>
</dbReference>
<sequence length="104" mass="11806">AAMAPPWTHLFKIWMGEIIVTALGFMPGYGASTLTVEFLGRKWIPLQGFLLAGLFHAYLFILSKAAFIIRFSFLQFFNLSANTTAYISSPFSFSLFMHYMYPCT</sequence>
<feature type="transmembrane region" description="Helical" evidence="1">
    <location>
        <begin position="48"/>
        <end position="71"/>
    </location>
</feature>
<name>A0A9P5ZFV5_9AGAR</name>
<reference evidence="2" key="1">
    <citation type="submission" date="2020-11" db="EMBL/GenBank/DDBJ databases">
        <authorList>
            <consortium name="DOE Joint Genome Institute"/>
            <person name="Ahrendt S."/>
            <person name="Riley R."/>
            <person name="Andreopoulos W."/>
            <person name="Labutti K."/>
            <person name="Pangilinan J."/>
            <person name="Ruiz-Duenas F.J."/>
            <person name="Barrasa J.M."/>
            <person name="Sanchez-Garcia M."/>
            <person name="Camarero S."/>
            <person name="Miyauchi S."/>
            <person name="Serrano A."/>
            <person name="Linde D."/>
            <person name="Babiker R."/>
            <person name="Drula E."/>
            <person name="Ayuso-Fernandez I."/>
            <person name="Pacheco R."/>
            <person name="Padilla G."/>
            <person name="Ferreira P."/>
            <person name="Barriuso J."/>
            <person name="Kellner H."/>
            <person name="Castanera R."/>
            <person name="Alfaro M."/>
            <person name="Ramirez L."/>
            <person name="Pisabarro A.G."/>
            <person name="Kuo A."/>
            <person name="Tritt A."/>
            <person name="Lipzen A."/>
            <person name="He G."/>
            <person name="Yan M."/>
            <person name="Ng V."/>
            <person name="Cullen D."/>
            <person name="Martin F."/>
            <person name="Rosso M.-N."/>
            <person name="Henrissat B."/>
            <person name="Hibbett D."/>
            <person name="Martinez A.T."/>
            <person name="Grigoriev I.V."/>
        </authorList>
    </citation>
    <scope>NUCLEOTIDE SEQUENCE</scope>
    <source>
        <strain evidence="2">CIRM-BRFM 674</strain>
    </source>
</reference>
<protein>
    <submittedName>
        <fullName evidence="2">Uncharacterized protein</fullName>
    </submittedName>
</protein>
<dbReference type="Proteomes" id="UP000807469">
    <property type="component" value="Unassembled WGS sequence"/>
</dbReference>
<dbReference type="OrthoDB" id="3033099at2759"/>
<keyword evidence="3" id="KW-1185">Reference proteome</keyword>
<keyword evidence="1" id="KW-0812">Transmembrane</keyword>
<gene>
    <name evidence="2" type="ORF">BDN70DRAFT_793735</name>
</gene>
<feature type="non-terminal residue" evidence="2">
    <location>
        <position position="1"/>
    </location>
</feature>
<feature type="transmembrane region" description="Helical" evidence="1">
    <location>
        <begin position="83"/>
        <end position="101"/>
    </location>
</feature>
<accession>A0A9P5ZFV5</accession>
<dbReference type="Gene3D" id="1.20.1250.20">
    <property type="entry name" value="MFS general substrate transporter like domains"/>
    <property type="match status" value="1"/>
</dbReference>
<dbReference type="EMBL" id="MU155130">
    <property type="protein sequence ID" value="KAF9486320.1"/>
    <property type="molecule type" value="Genomic_DNA"/>
</dbReference>
<keyword evidence="1" id="KW-0472">Membrane</keyword>
<evidence type="ECO:0000313" key="2">
    <source>
        <dbReference type="EMBL" id="KAF9486320.1"/>
    </source>
</evidence>